<organism evidence="1 2">
    <name type="scientific">Parapusillimonas granuli</name>
    <dbReference type="NCBI Taxonomy" id="380911"/>
    <lineage>
        <taxon>Bacteria</taxon>
        <taxon>Pseudomonadati</taxon>
        <taxon>Pseudomonadota</taxon>
        <taxon>Betaproteobacteria</taxon>
        <taxon>Burkholderiales</taxon>
        <taxon>Alcaligenaceae</taxon>
        <taxon>Parapusillimonas</taxon>
    </lineage>
</organism>
<dbReference type="Proteomes" id="UP000559809">
    <property type="component" value="Unassembled WGS sequence"/>
</dbReference>
<reference evidence="1 2" key="1">
    <citation type="submission" date="2020-07" db="EMBL/GenBank/DDBJ databases">
        <title>Taxonomic revisions and descriptions of new bacterial species based on genomic comparisons in the high-G+C-content subgroup of the family Alcaligenaceae.</title>
        <authorList>
            <person name="Szabo A."/>
            <person name="Felfoldi T."/>
        </authorList>
    </citation>
    <scope>NUCLEOTIDE SEQUENCE [LARGE SCALE GENOMIC DNA]</scope>
    <source>
        <strain evidence="1 2">LMG 24012</strain>
    </source>
</reference>
<dbReference type="EMBL" id="JACCEM010000003">
    <property type="protein sequence ID" value="NYT48897.1"/>
    <property type="molecule type" value="Genomic_DNA"/>
</dbReference>
<dbReference type="NCBIfam" id="NF005073">
    <property type="entry name" value="PRK06495.1"/>
    <property type="match status" value="1"/>
</dbReference>
<evidence type="ECO:0000313" key="2">
    <source>
        <dbReference type="Proteomes" id="UP000559809"/>
    </source>
</evidence>
<dbReference type="Pfam" id="PF00378">
    <property type="entry name" value="ECH_1"/>
    <property type="match status" value="1"/>
</dbReference>
<gene>
    <name evidence="1" type="ORF">H0A72_06190</name>
</gene>
<dbReference type="CDD" id="cd06558">
    <property type="entry name" value="crotonase-like"/>
    <property type="match status" value="1"/>
</dbReference>
<dbReference type="AlphaFoldDB" id="A0A853FXQ5"/>
<dbReference type="SUPFAM" id="SSF52096">
    <property type="entry name" value="ClpP/crotonase"/>
    <property type="match status" value="1"/>
</dbReference>
<keyword evidence="1" id="KW-0413">Isomerase</keyword>
<dbReference type="InterPro" id="IPR029045">
    <property type="entry name" value="ClpP/crotonase-like_dom_sf"/>
</dbReference>
<dbReference type="PANTHER" id="PTHR11941">
    <property type="entry name" value="ENOYL-COA HYDRATASE-RELATED"/>
    <property type="match status" value="1"/>
</dbReference>
<name>A0A853FXQ5_9BURK</name>
<dbReference type="RefSeq" id="WP_180154201.1">
    <property type="nucleotide sequence ID" value="NZ_JACCEM010000003.1"/>
</dbReference>
<dbReference type="Gene3D" id="3.90.226.10">
    <property type="entry name" value="2-enoyl-CoA Hydratase, Chain A, domain 1"/>
    <property type="match status" value="1"/>
</dbReference>
<dbReference type="GO" id="GO:0006635">
    <property type="term" value="P:fatty acid beta-oxidation"/>
    <property type="evidence" value="ECO:0007669"/>
    <property type="project" value="TreeGrafter"/>
</dbReference>
<evidence type="ECO:0000313" key="1">
    <source>
        <dbReference type="EMBL" id="NYT48897.1"/>
    </source>
</evidence>
<proteinExistence type="predicted"/>
<dbReference type="GO" id="GO:0016853">
    <property type="term" value="F:isomerase activity"/>
    <property type="evidence" value="ECO:0007669"/>
    <property type="project" value="UniProtKB-KW"/>
</dbReference>
<protein>
    <submittedName>
        <fullName evidence="1">Enoyl-CoA hydratase/isomerase family protein</fullName>
    </submittedName>
</protein>
<sequence>MSIQTDVAVEIADYVATVTMARNPVNAADRAFRKKLIEVFDELGERKDVRCVVLQSSAKAFSAGVDLKDRPDPELWGDITGTHRLTRETFNAVRECVKPVIGVVDGPAIGFGMVLAISCDIIVAAENAWFSMPEINVGLAGGVAAVQSFVPRSLARRLLFTGARITAKELAQFGVLEAVPPERLDAFASALAKELASKSPPALRYAKRSGNFAELMTPTEAYKFEQHYTTMLASSIDGLEARRAMLEKRPPIFTED</sequence>
<comment type="caution">
    <text evidence="1">The sequence shown here is derived from an EMBL/GenBank/DDBJ whole genome shotgun (WGS) entry which is preliminary data.</text>
</comment>
<keyword evidence="2" id="KW-1185">Reference proteome</keyword>
<dbReference type="PANTHER" id="PTHR11941:SF54">
    <property type="entry name" value="ENOYL-COA HYDRATASE, MITOCHONDRIAL"/>
    <property type="match status" value="1"/>
</dbReference>
<accession>A0A853FXQ5</accession>
<dbReference type="InterPro" id="IPR001753">
    <property type="entry name" value="Enoyl-CoA_hydra/iso"/>
</dbReference>